<evidence type="ECO:0000313" key="5">
    <source>
        <dbReference type="EMBL" id="EEC79506.1"/>
    </source>
</evidence>
<dbReference type="SUPFAM" id="SSF50249">
    <property type="entry name" value="Nucleic acid-binding proteins"/>
    <property type="match status" value="1"/>
</dbReference>
<feature type="region of interest" description="Disordered" evidence="3">
    <location>
        <begin position="81"/>
        <end position="104"/>
    </location>
</feature>
<keyword evidence="6" id="KW-1185">Reference proteome</keyword>
<dbReference type="OMA" id="HNDMLGA"/>
<dbReference type="InterPro" id="IPR000424">
    <property type="entry name" value="Primosome_PriB/ssb"/>
</dbReference>
<dbReference type="Gramene" id="BGIOSGA017745-TA">
    <property type="protein sequence ID" value="BGIOSGA017745-PA"/>
    <property type="gene ID" value="BGIOSGA017745"/>
</dbReference>
<dbReference type="Gene3D" id="2.40.50.140">
    <property type="entry name" value="Nucleic acid-binding proteins"/>
    <property type="match status" value="1"/>
</dbReference>
<evidence type="ECO:0000256" key="1">
    <source>
        <dbReference type="ARBA" id="ARBA00023125"/>
    </source>
</evidence>
<accession>B8AZT8</accession>
<dbReference type="AlphaFoldDB" id="B8AZT8"/>
<dbReference type="STRING" id="39946.B8AZT8"/>
<protein>
    <submittedName>
        <fullName evidence="5">Uncharacterized protein</fullName>
    </submittedName>
</protein>
<proteinExistence type="predicted"/>
<evidence type="ECO:0000256" key="2">
    <source>
        <dbReference type="PROSITE-ProRule" id="PRU00252"/>
    </source>
</evidence>
<gene>
    <name evidence="5" type="ORF">OsI_20574</name>
</gene>
<feature type="compositionally biased region" description="Basic and acidic residues" evidence="3">
    <location>
        <begin position="93"/>
        <end position="104"/>
    </location>
</feature>
<evidence type="ECO:0000256" key="4">
    <source>
        <dbReference type="SAM" id="SignalP"/>
    </source>
</evidence>
<evidence type="ECO:0000313" key="6">
    <source>
        <dbReference type="Proteomes" id="UP000007015"/>
    </source>
</evidence>
<reference evidence="5 6" key="1">
    <citation type="journal article" date="2005" name="PLoS Biol.">
        <title>The genomes of Oryza sativa: a history of duplications.</title>
        <authorList>
            <person name="Yu J."/>
            <person name="Wang J."/>
            <person name="Lin W."/>
            <person name="Li S."/>
            <person name="Li H."/>
            <person name="Zhou J."/>
            <person name="Ni P."/>
            <person name="Dong W."/>
            <person name="Hu S."/>
            <person name="Zeng C."/>
            <person name="Zhang J."/>
            <person name="Zhang Y."/>
            <person name="Li R."/>
            <person name="Xu Z."/>
            <person name="Li S."/>
            <person name="Li X."/>
            <person name="Zheng H."/>
            <person name="Cong L."/>
            <person name="Lin L."/>
            <person name="Yin J."/>
            <person name="Geng J."/>
            <person name="Li G."/>
            <person name="Shi J."/>
            <person name="Liu J."/>
            <person name="Lv H."/>
            <person name="Li J."/>
            <person name="Wang J."/>
            <person name="Deng Y."/>
            <person name="Ran L."/>
            <person name="Shi X."/>
            <person name="Wang X."/>
            <person name="Wu Q."/>
            <person name="Li C."/>
            <person name="Ren X."/>
            <person name="Wang J."/>
            <person name="Wang X."/>
            <person name="Li D."/>
            <person name="Liu D."/>
            <person name="Zhang X."/>
            <person name="Ji Z."/>
            <person name="Zhao W."/>
            <person name="Sun Y."/>
            <person name="Zhang Z."/>
            <person name="Bao J."/>
            <person name="Han Y."/>
            <person name="Dong L."/>
            <person name="Ji J."/>
            <person name="Chen P."/>
            <person name="Wu S."/>
            <person name="Liu J."/>
            <person name="Xiao Y."/>
            <person name="Bu D."/>
            <person name="Tan J."/>
            <person name="Yang L."/>
            <person name="Ye C."/>
            <person name="Zhang J."/>
            <person name="Xu J."/>
            <person name="Zhou Y."/>
            <person name="Yu Y."/>
            <person name="Zhang B."/>
            <person name="Zhuang S."/>
            <person name="Wei H."/>
            <person name="Liu B."/>
            <person name="Lei M."/>
            <person name="Yu H."/>
            <person name="Li Y."/>
            <person name="Xu H."/>
            <person name="Wei S."/>
            <person name="He X."/>
            <person name="Fang L."/>
            <person name="Zhang Z."/>
            <person name="Zhang Y."/>
            <person name="Huang X."/>
            <person name="Su Z."/>
            <person name="Tong W."/>
            <person name="Li J."/>
            <person name="Tong Z."/>
            <person name="Li S."/>
            <person name="Ye J."/>
            <person name="Wang L."/>
            <person name="Fang L."/>
            <person name="Lei T."/>
            <person name="Chen C."/>
            <person name="Chen H."/>
            <person name="Xu Z."/>
            <person name="Li H."/>
            <person name="Huang H."/>
            <person name="Zhang F."/>
            <person name="Xu H."/>
            <person name="Li N."/>
            <person name="Zhao C."/>
            <person name="Li S."/>
            <person name="Dong L."/>
            <person name="Huang Y."/>
            <person name="Li L."/>
            <person name="Xi Y."/>
            <person name="Qi Q."/>
            <person name="Li W."/>
            <person name="Zhang B."/>
            <person name="Hu W."/>
            <person name="Zhang Y."/>
            <person name="Tian X."/>
            <person name="Jiao Y."/>
            <person name="Liang X."/>
            <person name="Jin J."/>
            <person name="Gao L."/>
            <person name="Zheng W."/>
            <person name="Hao B."/>
            <person name="Liu S."/>
            <person name="Wang W."/>
            <person name="Yuan L."/>
            <person name="Cao M."/>
            <person name="McDermott J."/>
            <person name="Samudrala R."/>
            <person name="Wang J."/>
            <person name="Wong G.K."/>
            <person name="Yang H."/>
        </authorList>
    </citation>
    <scope>NUCLEOTIDE SEQUENCE [LARGE SCALE GENOMIC DNA]</scope>
    <source>
        <strain evidence="6">cv. 93-11</strain>
    </source>
</reference>
<keyword evidence="4" id="KW-0732">Signal</keyword>
<dbReference type="HOGENOM" id="CLU_076740_1_0_1"/>
<organism evidence="5 6">
    <name type="scientific">Oryza sativa subsp. indica</name>
    <name type="common">Rice</name>
    <dbReference type="NCBI Taxonomy" id="39946"/>
    <lineage>
        <taxon>Eukaryota</taxon>
        <taxon>Viridiplantae</taxon>
        <taxon>Streptophyta</taxon>
        <taxon>Embryophyta</taxon>
        <taxon>Tracheophyta</taxon>
        <taxon>Spermatophyta</taxon>
        <taxon>Magnoliopsida</taxon>
        <taxon>Liliopsida</taxon>
        <taxon>Poales</taxon>
        <taxon>Poaceae</taxon>
        <taxon>BOP clade</taxon>
        <taxon>Oryzoideae</taxon>
        <taxon>Oryzeae</taxon>
        <taxon>Oryzinae</taxon>
        <taxon>Oryza</taxon>
        <taxon>Oryza sativa</taxon>
    </lineage>
</organism>
<dbReference type="EMBL" id="CM000130">
    <property type="protein sequence ID" value="EEC79506.1"/>
    <property type="molecule type" value="Genomic_DNA"/>
</dbReference>
<keyword evidence="1 2" id="KW-0238">DNA-binding</keyword>
<dbReference type="FunFam" id="2.40.50.140:FF:000160">
    <property type="entry name" value="single-stranded DNA-binding protein, mitochondrial"/>
    <property type="match status" value="1"/>
</dbReference>
<sequence>MAAVFHFGLGLPLFYGVCNCCRRRVKPLNGQCAMLARFTMNSLSNGLLKGLRRVLEQQRKPIDFYRKSQAWSSTVSFSDIDEKSEMGGDDDYTDSRRELEPQSVDPKKGWGFRGVHRAIICGKVGQVPVQKILRNGRTVTVFTVGTGGMFDQRVVGDADLPKPAQWHRIAIHNDQLGAFAVQKLVKNSAVYVEGDIETRVYNDSINDQVKNIPEICLRRDGKIRLIKSGESAASISLDELREGLF</sequence>
<dbReference type="PROSITE" id="PS50935">
    <property type="entry name" value="SSB"/>
    <property type="match status" value="1"/>
</dbReference>
<dbReference type="Pfam" id="PF00436">
    <property type="entry name" value="SSB"/>
    <property type="match status" value="1"/>
</dbReference>
<feature type="chain" id="PRO_5002867728" evidence="4">
    <location>
        <begin position="21"/>
        <end position="245"/>
    </location>
</feature>
<dbReference type="PANTHER" id="PTHR10302:SF13">
    <property type="entry name" value="SINGLE-STRANDED DNA-BINDING PROTEIN, MITOCHONDRIAL"/>
    <property type="match status" value="1"/>
</dbReference>
<dbReference type="GO" id="GO:0042645">
    <property type="term" value="C:mitochondrial nucleoid"/>
    <property type="evidence" value="ECO:0007669"/>
    <property type="project" value="TreeGrafter"/>
</dbReference>
<dbReference type="Proteomes" id="UP000007015">
    <property type="component" value="Chromosome 5"/>
</dbReference>
<name>B8AZT8_ORYSI</name>
<feature type="signal peptide" evidence="4">
    <location>
        <begin position="1"/>
        <end position="20"/>
    </location>
</feature>
<dbReference type="InterPro" id="IPR011344">
    <property type="entry name" value="ssDNA-bd"/>
</dbReference>
<dbReference type="InterPro" id="IPR012340">
    <property type="entry name" value="NA-bd_OB-fold"/>
</dbReference>
<dbReference type="GO" id="GO:0006264">
    <property type="term" value="P:mitochondrial DNA replication"/>
    <property type="evidence" value="ECO:0007669"/>
    <property type="project" value="TreeGrafter"/>
</dbReference>
<dbReference type="PANTHER" id="PTHR10302">
    <property type="entry name" value="SINGLE-STRANDED DNA-BINDING PROTEIN"/>
    <property type="match status" value="1"/>
</dbReference>
<evidence type="ECO:0000256" key="3">
    <source>
        <dbReference type="SAM" id="MobiDB-lite"/>
    </source>
</evidence>
<dbReference type="GO" id="GO:0003697">
    <property type="term" value="F:single-stranded DNA binding"/>
    <property type="evidence" value="ECO:0007669"/>
    <property type="project" value="InterPro"/>
</dbReference>